<evidence type="ECO:0000256" key="5">
    <source>
        <dbReference type="SAM" id="Coils"/>
    </source>
</evidence>
<name>A0A2N3G7N3_9ACTN</name>
<accession>A0A2N3G7N3</accession>
<dbReference type="AlphaFoldDB" id="A0A2N3G7N3"/>
<reference evidence="6 7" key="1">
    <citation type="journal article" date="2017" name="ISME J.">
        <title>Potential for microbial H2 and metal transformations associated with novel bacteria and archaea in deep terrestrial subsurface sediments.</title>
        <authorList>
            <person name="Hernsdorf A.W."/>
            <person name="Amano Y."/>
            <person name="Miyakawa K."/>
            <person name="Ise K."/>
            <person name="Suzuki Y."/>
            <person name="Anantharaman K."/>
            <person name="Probst A."/>
            <person name="Burstein D."/>
            <person name="Thomas B.C."/>
            <person name="Banfield J.F."/>
        </authorList>
    </citation>
    <scope>NUCLEOTIDE SEQUENCE [LARGE SCALE GENOMIC DNA]</scope>
    <source>
        <strain evidence="6">HGW-Actinobacteria-3</strain>
    </source>
</reference>
<comment type="function">
    <text evidence="4">Produces ATP from ADP in the presence of a proton gradient across the membrane.</text>
</comment>
<dbReference type="Gene3D" id="1.10.287.3240">
    <property type="match status" value="1"/>
</dbReference>
<keyword evidence="5" id="KW-0175">Coiled coil</keyword>
<evidence type="ECO:0000313" key="6">
    <source>
        <dbReference type="EMBL" id="PKQ28632.1"/>
    </source>
</evidence>
<dbReference type="NCBIfam" id="TIGR00309">
    <property type="entry name" value="V_ATPase_subD"/>
    <property type="match status" value="1"/>
</dbReference>
<evidence type="ECO:0000256" key="1">
    <source>
        <dbReference type="ARBA" id="ARBA00005850"/>
    </source>
</evidence>
<keyword evidence="2 4" id="KW-0813">Transport</keyword>
<dbReference type="GO" id="GO:0046933">
    <property type="term" value="F:proton-transporting ATP synthase activity, rotational mechanism"/>
    <property type="evidence" value="ECO:0007669"/>
    <property type="project" value="UniProtKB-UniRule"/>
</dbReference>
<dbReference type="GO" id="GO:0042777">
    <property type="term" value="P:proton motive force-driven plasma membrane ATP synthesis"/>
    <property type="evidence" value="ECO:0007669"/>
    <property type="project" value="UniProtKB-UniRule"/>
</dbReference>
<dbReference type="GO" id="GO:0046961">
    <property type="term" value="F:proton-transporting ATPase activity, rotational mechanism"/>
    <property type="evidence" value="ECO:0007669"/>
    <property type="project" value="InterPro"/>
</dbReference>
<comment type="caution">
    <text evidence="6">The sequence shown here is derived from an EMBL/GenBank/DDBJ whole genome shotgun (WGS) entry which is preliminary data.</text>
</comment>
<evidence type="ECO:0000256" key="2">
    <source>
        <dbReference type="ARBA" id="ARBA00022448"/>
    </source>
</evidence>
<keyword evidence="3 4" id="KW-0406">Ion transport</keyword>
<comment type="similarity">
    <text evidence="1 4">Belongs to the V-ATPase D subunit family.</text>
</comment>
<keyword evidence="4" id="KW-0066">ATP synthesis</keyword>
<feature type="coiled-coil region" evidence="5">
    <location>
        <begin position="146"/>
        <end position="173"/>
    </location>
</feature>
<sequence length="222" mass="24977">MAEKVNPTRSELLYRRQQIKLAEQGMDLLKKKRDALLREFLPIIDETMKLSLRLERATADAQQSLALTQAIEGKTVVKSVSFATKGEVLVDIFGTHVMGVPIPVIRKSETAVKTELGRGYSITGVGARIDSTAGKFEEIIDVMIQSADIETRLRRLGEELQKTNRRVNALESFVIPELQAQVKFIFSALDERAREDHFRLKKVKKKIIERQTANRGLATSTA</sequence>
<dbReference type="HAMAP" id="MF_00271">
    <property type="entry name" value="ATP_synth_D_arch"/>
    <property type="match status" value="1"/>
</dbReference>
<organism evidence="6 7">
    <name type="scientific">Candidatus Anoxymicrobium japonicum</name>
    <dbReference type="NCBI Taxonomy" id="2013648"/>
    <lineage>
        <taxon>Bacteria</taxon>
        <taxon>Bacillati</taxon>
        <taxon>Actinomycetota</taxon>
        <taxon>Candidatus Geothermincolia</taxon>
        <taxon>Candidatus Geothermincolales</taxon>
        <taxon>Candidatus Anoxymicrobiaceae</taxon>
        <taxon>Candidatus Anoxymicrobium</taxon>
    </lineage>
</organism>
<dbReference type="Pfam" id="PF01813">
    <property type="entry name" value="ATP-synt_D"/>
    <property type="match status" value="1"/>
</dbReference>
<dbReference type="GO" id="GO:0005524">
    <property type="term" value="F:ATP binding"/>
    <property type="evidence" value="ECO:0007669"/>
    <property type="project" value="UniProtKB-UniRule"/>
</dbReference>
<keyword evidence="4" id="KW-0375">Hydrogen ion transport</keyword>
<proteinExistence type="inferred from homology"/>
<dbReference type="EMBL" id="PHEX01000009">
    <property type="protein sequence ID" value="PKQ28632.1"/>
    <property type="molecule type" value="Genomic_DNA"/>
</dbReference>
<dbReference type="PANTHER" id="PTHR11671">
    <property type="entry name" value="V-TYPE ATP SYNTHASE SUBUNIT D"/>
    <property type="match status" value="1"/>
</dbReference>
<evidence type="ECO:0000256" key="3">
    <source>
        <dbReference type="ARBA" id="ARBA00023065"/>
    </source>
</evidence>
<dbReference type="Proteomes" id="UP000233654">
    <property type="component" value="Unassembled WGS sequence"/>
</dbReference>
<gene>
    <name evidence="4" type="primary">atpD</name>
    <name evidence="6" type="ORF">CVT63_01590</name>
</gene>
<protein>
    <recommendedName>
        <fullName evidence="4">V-type ATP synthase subunit D</fullName>
    </recommendedName>
    <alternativeName>
        <fullName evidence="4">V-ATPase subunit D</fullName>
    </alternativeName>
</protein>
<evidence type="ECO:0000313" key="7">
    <source>
        <dbReference type="Proteomes" id="UP000233654"/>
    </source>
</evidence>
<dbReference type="InterPro" id="IPR002699">
    <property type="entry name" value="V_ATPase_D"/>
</dbReference>
<evidence type="ECO:0000256" key="4">
    <source>
        <dbReference type="HAMAP-Rule" id="MF_00271"/>
    </source>
</evidence>